<dbReference type="GO" id="GO:0005634">
    <property type="term" value="C:nucleus"/>
    <property type="evidence" value="ECO:0007669"/>
    <property type="project" value="UniProtKB-SubCell"/>
</dbReference>
<keyword evidence="3" id="KW-0221">Differentiation</keyword>
<feature type="compositionally biased region" description="Low complexity" evidence="10">
    <location>
        <begin position="262"/>
        <end position="293"/>
    </location>
</feature>
<keyword evidence="7" id="KW-0539">Nucleus</keyword>
<feature type="compositionally biased region" description="Basic residues" evidence="10">
    <location>
        <begin position="525"/>
        <end position="535"/>
    </location>
</feature>
<evidence type="ECO:0000256" key="8">
    <source>
        <dbReference type="ARBA" id="ARBA00037382"/>
    </source>
</evidence>
<feature type="region of interest" description="Disordered" evidence="10">
    <location>
        <begin position="357"/>
        <end position="384"/>
    </location>
</feature>
<dbReference type="SUPFAM" id="SSF57667">
    <property type="entry name" value="beta-beta-alpha zinc fingers"/>
    <property type="match status" value="1"/>
</dbReference>
<dbReference type="AlphaFoldDB" id="A0A0P9AHF2"/>
<dbReference type="GO" id="GO:0045476">
    <property type="term" value="P:nurse cell apoptotic process"/>
    <property type="evidence" value="ECO:0007669"/>
    <property type="project" value="UniProtKB-ARBA"/>
</dbReference>
<keyword evidence="6" id="KW-0804">Transcription</keyword>
<comment type="function">
    <text evidence="8">Putative transcription factor required for axon growth and guidance in the central and peripheral nervous systems. Repels CNS axons away from the midline by promoting the expression of the midline repellent sli and its receptor robo.</text>
</comment>
<keyword evidence="14" id="KW-1185">Reference proteome</keyword>
<evidence type="ECO:0000256" key="9">
    <source>
        <dbReference type="PROSITE-ProRule" id="PRU00042"/>
    </source>
</evidence>
<sequence>MDDDQQFCLRWNNHQSTLISVFDTLLENETLVDCTLAAEGKFLKAHKVVLSACSPYFATLLQEQYDKHPIFILKDVKYQELRAMMDYMYRGEVNISQDQLAALLKAAESLQIKGLSDNRTGGGSSAPKPEQQQHHRGKLGGAYTLEQTKRARLGTASGMDVSGDVSGSREGSSSPSRRRRKVRRRSMENDVHDNSNSSVLQAASNQSLLQQTGAGLAVSALVSTQLASGPSAGSSSQTSSTQQQQPLTSTNVTKKTESAKLTSSTAAAAPATGSATASAGTAGQQQQGQGQAQNPSDAINTDNVQAQSQGGAQGVQGDDEDMDSSSGAVSGGSVPATGGAAAIHTGVVVKQLASVVDKSSNHKQKIKDNSVSSVGSEMVIEPKAEYDDDAHDENVEDLTLDEEDMTMEELDQTAGTSQGGEGSSQTYATWQHDRSQDELGLMAQDAQQRDPQDFVRHGPKNQLLCQCGRYYNTMSRLMLHQREECQDFKRFQCDYCLKWFKRRSHLNRHKKLHDAELLLEPVHKQSSKTSKRKSSTHSALAANEDEPMESAMASESDLEPLFLYTPEIKVEHEETEFI</sequence>
<keyword evidence="9" id="KW-0862">Zinc</keyword>
<keyword evidence="9" id="KW-0479">Metal-binding</keyword>
<dbReference type="Gene3D" id="3.30.710.10">
    <property type="entry name" value="Potassium Channel Kv1.1, Chain A"/>
    <property type="match status" value="1"/>
</dbReference>
<dbReference type="GO" id="GO:0007464">
    <property type="term" value="P:R3/R4 cell fate commitment"/>
    <property type="evidence" value="ECO:0007669"/>
    <property type="project" value="UniProtKB-ARBA"/>
</dbReference>
<dbReference type="PANTHER" id="PTHR23110">
    <property type="entry name" value="BTB DOMAIN TRANSCRIPTION FACTOR"/>
    <property type="match status" value="1"/>
</dbReference>
<dbReference type="Proteomes" id="UP000007801">
    <property type="component" value="Unassembled WGS sequence"/>
</dbReference>
<dbReference type="InterPro" id="IPR051095">
    <property type="entry name" value="Dros_DevTransReg"/>
</dbReference>
<dbReference type="GO" id="GO:0007526">
    <property type="term" value="P:larval somatic muscle development"/>
    <property type="evidence" value="ECO:0007669"/>
    <property type="project" value="UniProtKB-ARBA"/>
</dbReference>
<dbReference type="GO" id="GO:0016199">
    <property type="term" value="P:axon midline choice point recognition"/>
    <property type="evidence" value="ECO:0007669"/>
    <property type="project" value="UniProtKB-ARBA"/>
</dbReference>
<dbReference type="eggNOG" id="KOG1721">
    <property type="taxonomic scope" value="Eukaryota"/>
</dbReference>
<feature type="region of interest" description="Disordered" evidence="10">
    <location>
        <begin position="115"/>
        <end position="197"/>
    </location>
</feature>
<keyword evidence="5" id="KW-0805">Transcription regulation</keyword>
<dbReference type="InterPro" id="IPR011333">
    <property type="entry name" value="SKP1/BTB/POZ_sf"/>
</dbReference>
<feature type="compositionally biased region" description="Low complexity" evidence="10">
    <location>
        <begin position="157"/>
        <end position="175"/>
    </location>
</feature>
<evidence type="ECO:0000313" key="13">
    <source>
        <dbReference type="EMBL" id="KPU77250.1"/>
    </source>
</evidence>
<feature type="compositionally biased region" description="Low complexity" evidence="10">
    <location>
        <begin position="324"/>
        <end position="333"/>
    </location>
</feature>
<feature type="region of interest" description="Disordered" evidence="10">
    <location>
        <begin position="227"/>
        <end position="333"/>
    </location>
</feature>
<comment type="subcellular location">
    <subcellularLocation>
        <location evidence="1">Nucleus</location>
    </subcellularLocation>
</comment>
<dbReference type="PROSITE" id="PS00028">
    <property type="entry name" value="ZINC_FINGER_C2H2_1"/>
    <property type="match status" value="1"/>
</dbReference>
<reference evidence="13 14" key="1">
    <citation type="journal article" date="2007" name="Nature">
        <title>Evolution of genes and genomes on the Drosophila phylogeny.</title>
        <authorList>
            <consortium name="Drosophila 12 Genomes Consortium"/>
            <person name="Clark A.G."/>
            <person name="Eisen M.B."/>
            <person name="Smith D.R."/>
            <person name="Bergman C.M."/>
            <person name="Oliver B."/>
            <person name="Markow T.A."/>
            <person name="Kaufman T.C."/>
            <person name="Kellis M."/>
            <person name="Gelbart W."/>
            <person name="Iyer V.N."/>
            <person name="Pollard D.A."/>
            <person name="Sackton T.B."/>
            <person name="Larracuente A.M."/>
            <person name="Singh N.D."/>
            <person name="Abad J.P."/>
            <person name="Abt D.N."/>
            <person name="Adryan B."/>
            <person name="Aguade M."/>
            <person name="Akashi H."/>
            <person name="Anderson W.W."/>
            <person name="Aquadro C.F."/>
            <person name="Ardell D.H."/>
            <person name="Arguello R."/>
            <person name="Artieri C.G."/>
            <person name="Barbash D.A."/>
            <person name="Barker D."/>
            <person name="Barsanti P."/>
            <person name="Batterham P."/>
            <person name="Batzoglou S."/>
            <person name="Begun D."/>
            <person name="Bhutkar A."/>
            <person name="Blanco E."/>
            <person name="Bosak S.A."/>
            <person name="Bradley R.K."/>
            <person name="Brand A.D."/>
            <person name="Brent M.R."/>
            <person name="Brooks A.N."/>
            <person name="Brown R.H."/>
            <person name="Butlin R.K."/>
            <person name="Caggese C."/>
            <person name="Calvi B.R."/>
            <person name="Bernardo de Carvalho A."/>
            <person name="Caspi A."/>
            <person name="Castrezana S."/>
            <person name="Celniker S.E."/>
            <person name="Chang J.L."/>
            <person name="Chapple C."/>
            <person name="Chatterji S."/>
            <person name="Chinwalla A."/>
            <person name="Civetta A."/>
            <person name="Clifton S.W."/>
            <person name="Comeron J.M."/>
            <person name="Costello J.C."/>
            <person name="Coyne J.A."/>
            <person name="Daub J."/>
            <person name="David R.G."/>
            <person name="Delcher A.L."/>
            <person name="Delehaunty K."/>
            <person name="Do C.B."/>
            <person name="Ebling H."/>
            <person name="Edwards K."/>
            <person name="Eickbush T."/>
            <person name="Evans J.D."/>
            <person name="Filipski A."/>
            <person name="Findeiss S."/>
            <person name="Freyhult E."/>
            <person name="Fulton L."/>
            <person name="Fulton R."/>
            <person name="Garcia A.C."/>
            <person name="Gardiner A."/>
            <person name="Garfield D.A."/>
            <person name="Garvin B.E."/>
            <person name="Gibson G."/>
            <person name="Gilbert D."/>
            <person name="Gnerre S."/>
            <person name="Godfrey J."/>
            <person name="Good R."/>
            <person name="Gotea V."/>
            <person name="Gravely B."/>
            <person name="Greenberg A.J."/>
            <person name="Griffiths-Jones S."/>
            <person name="Gross S."/>
            <person name="Guigo R."/>
            <person name="Gustafson E.A."/>
            <person name="Haerty W."/>
            <person name="Hahn M.W."/>
            <person name="Halligan D.L."/>
            <person name="Halpern A.L."/>
            <person name="Halter G.M."/>
            <person name="Han M.V."/>
            <person name="Heger A."/>
            <person name="Hillier L."/>
            <person name="Hinrichs A.S."/>
            <person name="Holmes I."/>
            <person name="Hoskins R.A."/>
            <person name="Hubisz M.J."/>
            <person name="Hultmark D."/>
            <person name="Huntley M.A."/>
            <person name="Jaffe D.B."/>
            <person name="Jagadeeshan S."/>
            <person name="Jeck W.R."/>
            <person name="Johnson J."/>
            <person name="Jones C.D."/>
            <person name="Jordan W.C."/>
            <person name="Karpen G.H."/>
            <person name="Kataoka E."/>
            <person name="Keightley P.D."/>
            <person name="Kheradpour P."/>
            <person name="Kirkness E.F."/>
            <person name="Koerich L.B."/>
            <person name="Kristiansen K."/>
            <person name="Kudrna D."/>
            <person name="Kulathinal R.J."/>
            <person name="Kumar S."/>
            <person name="Kwok R."/>
            <person name="Lander E."/>
            <person name="Langley C.H."/>
            <person name="Lapoint R."/>
            <person name="Lazzaro B.P."/>
            <person name="Lee S.J."/>
            <person name="Levesque L."/>
            <person name="Li R."/>
            <person name="Lin C.F."/>
            <person name="Lin M.F."/>
            <person name="Lindblad-Toh K."/>
            <person name="Llopart A."/>
            <person name="Long M."/>
            <person name="Low L."/>
            <person name="Lozovsky E."/>
            <person name="Lu J."/>
            <person name="Luo M."/>
            <person name="Machado C.A."/>
            <person name="Makalowski W."/>
            <person name="Marzo M."/>
            <person name="Matsuda M."/>
            <person name="Matzkin L."/>
            <person name="McAllister B."/>
            <person name="McBride C.S."/>
            <person name="McKernan B."/>
            <person name="McKernan K."/>
            <person name="Mendez-Lago M."/>
            <person name="Minx P."/>
            <person name="Mollenhauer M.U."/>
            <person name="Montooth K."/>
            <person name="Mount S.M."/>
            <person name="Mu X."/>
            <person name="Myers E."/>
            <person name="Negre B."/>
            <person name="Newfeld S."/>
            <person name="Nielsen R."/>
            <person name="Noor M.A."/>
            <person name="O'Grady P."/>
            <person name="Pachter L."/>
            <person name="Papaceit M."/>
            <person name="Parisi M.J."/>
            <person name="Parisi M."/>
            <person name="Parts L."/>
            <person name="Pedersen J.S."/>
            <person name="Pesole G."/>
            <person name="Phillippy A.M."/>
            <person name="Ponting C.P."/>
            <person name="Pop M."/>
            <person name="Porcelli D."/>
            <person name="Powell J.R."/>
            <person name="Prohaska S."/>
            <person name="Pruitt K."/>
            <person name="Puig M."/>
            <person name="Quesneville H."/>
            <person name="Ram K.R."/>
            <person name="Rand D."/>
            <person name="Rasmussen M.D."/>
            <person name="Reed L.K."/>
            <person name="Reenan R."/>
            <person name="Reily A."/>
            <person name="Remington K.A."/>
            <person name="Rieger T.T."/>
            <person name="Ritchie M.G."/>
            <person name="Robin C."/>
            <person name="Rogers Y.H."/>
            <person name="Rohde C."/>
            <person name="Rozas J."/>
            <person name="Rubenfield M.J."/>
            <person name="Ruiz A."/>
            <person name="Russo S."/>
            <person name="Salzberg S.L."/>
            <person name="Sanchez-Gracia A."/>
            <person name="Saranga D.J."/>
            <person name="Sato H."/>
            <person name="Schaeffer S.W."/>
            <person name="Schatz M.C."/>
            <person name="Schlenke T."/>
            <person name="Schwartz R."/>
            <person name="Segarra C."/>
            <person name="Singh R.S."/>
            <person name="Sirot L."/>
            <person name="Sirota M."/>
            <person name="Sisneros N.B."/>
            <person name="Smith C.D."/>
            <person name="Smith T.F."/>
            <person name="Spieth J."/>
            <person name="Stage D.E."/>
            <person name="Stark A."/>
            <person name="Stephan W."/>
            <person name="Strausberg R.L."/>
            <person name="Strempel S."/>
            <person name="Sturgill D."/>
            <person name="Sutton G."/>
            <person name="Sutton G.G."/>
            <person name="Tao W."/>
            <person name="Teichmann S."/>
            <person name="Tobari Y.N."/>
            <person name="Tomimura Y."/>
            <person name="Tsolas J.M."/>
            <person name="Valente V.L."/>
            <person name="Venter E."/>
            <person name="Venter J.C."/>
            <person name="Vicario S."/>
            <person name="Vieira F.G."/>
            <person name="Vilella A.J."/>
            <person name="Villasante A."/>
            <person name="Walenz B."/>
            <person name="Wang J."/>
            <person name="Wasserman M."/>
            <person name="Watts T."/>
            <person name="Wilson D."/>
            <person name="Wilson R.K."/>
            <person name="Wing R.A."/>
            <person name="Wolfner M.F."/>
            <person name="Wong A."/>
            <person name="Wong G.K."/>
            <person name="Wu C.I."/>
            <person name="Wu G."/>
            <person name="Yamamoto D."/>
            <person name="Yang H.P."/>
            <person name="Yang S.P."/>
            <person name="Yorke J.A."/>
            <person name="Yoshida K."/>
            <person name="Zdobnov E."/>
            <person name="Zhang P."/>
            <person name="Zhang Y."/>
            <person name="Zimin A.V."/>
            <person name="Baldwin J."/>
            <person name="Abdouelleil A."/>
            <person name="Abdulkadir J."/>
            <person name="Abebe A."/>
            <person name="Abera B."/>
            <person name="Abreu J."/>
            <person name="Acer S.C."/>
            <person name="Aftuck L."/>
            <person name="Alexander A."/>
            <person name="An P."/>
            <person name="Anderson E."/>
            <person name="Anderson S."/>
            <person name="Arachi H."/>
            <person name="Azer M."/>
            <person name="Bachantsang P."/>
            <person name="Barry A."/>
            <person name="Bayul T."/>
            <person name="Berlin A."/>
            <person name="Bessette D."/>
            <person name="Bloom T."/>
            <person name="Blye J."/>
            <person name="Boguslavskiy L."/>
            <person name="Bonnet C."/>
            <person name="Boukhgalter B."/>
            <person name="Bourzgui I."/>
            <person name="Brown A."/>
            <person name="Cahill P."/>
            <person name="Channer S."/>
            <person name="Cheshatsang Y."/>
            <person name="Chuda L."/>
            <person name="Citroen M."/>
            <person name="Collymore A."/>
            <person name="Cooke P."/>
            <person name="Costello M."/>
            <person name="D'Aco K."/>
            <person name="Daza R."/>
            <person name="De Haan G."/>
            <person name="DeGray S."/>
            <person name="DeMaso C."/>
            <person name="Dhargay N."/>
            <person name="Dooley K."/>
            <person name="Dooley E."/>
            <person name="Doricent M."/>
            <person name="Dorje P."/>
            <person name="Dorjee K."/>
            <person name="Dupes A."/>
            <person name="Elong R."/>
            <person name="Falk J."/>
            <person name="Farina A."/>
            <person name="Faro S."/>
            <person name="Ferguson D."/>
            <person name="Fisher S."/>
            <person name="Foley C.D."/>
            <person name="Franke A."/>
            <person name="Friedrich D."/>
            <person name="Gadbois L."/>
            <person name="Gearin G."/>
            <person name="Gearin C.R."/>
            <person name="Giannoukos G."/>
            <person name="Goode T."/>
            <person name="Graham J."/>
            <person name="Grandbois E."/>
            <person name="Grewal S."/>
            <person name="Gyaltsen K."/>
            <person name="Hafez N."/>
            <person name="Hagos B."/>
            <person name="Hall J."/>
            <person name="Henson C."/>
            <person name="Hollinger A."/>
            <person name="Honan T."/>
            <person name="Huard M.D."/>
            <person name="Hughes L."/>
            <person name="Hurhula B."/>
            <person name="Husby M.E."/>
            <person name="Kamat A."/>
            <person name="Kanga B."/>
            <person name="Kashin S."/>
            <person name="Khazanovich D."/>
            <person name="Kisner P."/>
            <person name="Lance K."/>
            <person name="Lara M."/>
            <person name="Lee W."/>
            <person name="Lennon N."/>
            <person name="Letendre F."/>
            <person name="LeVine R."/>
            <person name="Lipovsky A."/>
            <person name="Liu X."/>
            <person name="Liu J."/>
            <person name="Liu S."/>
            <person name="Lokyitsang T."/>
            <person name="Lokyitsang Y."/>
            <person name="Lubonja R."/>
            <person name="Lui A."/>
            <person name="MacDonald P."/>
            <person name="Magnisalis V."/>
            <person name="Maru K."/>
            <person name="Matthews C."/>
            <person name="McCusker W."/>
            <person name="McDonough S."/>
            <person name="Mehta T."/>
            <person name="Meldrim J."/>
            <person name="Meneus L."/>
            <person name="Mihai O."/>
            <person name="Mihalev A."/>
            <person name="Mihova T."/>
            <person name="Mittelman R."/>
            <person name="Mlenga V."/>
            <person name="Montmayeur A."/>
            <person name="Mulrain L."/>
            <person name="Navidi A."/>
            <person name="Naylor J."/>
            <person name="Negash T."/>
            <person name="Nguyen T."/>
            <person name="Nguyen N."/>
            <person name="Nicol R."/>
            <person name="Norbu C."/>
            <person name="Norbu N."/>
            <person name="Novod N."/>
            <person name="O'Neill B."/>
            <person name="Osman S."/>
            <person name="Markiewicz E."/>
            <person name="Oyono O.L."/>
            <person name="Patti C."/>
            <person name="Phunkhang P."/>
            <person name="Pierre F."/>
            <person name="Priest M."/>
            <person name="Raghuraman S."/>
            <person name="Rege F."/>
            <person name="Reyes R."/>
            <person name="Rise C."/>
            <person name="Rogov P."/>
            <person name="Ross K."/>
            <person name="Ryan E."/>
            <person name="Settipalli S."/>
            <person name="Shea T."/>
            <person name="Sherpa N."/>
            <person name="Shi L."/>
            <person name="Shih D."/>
            <person name="Sparrow T."/>
            <person name="Spaulding J."/>
            <person name="Stalker J."/>
            <person name="Stange-Thomann N."/>
            <person name="Stavropoulos S."/>
            <person name="Stone C."/>
            <person name="Strader C."/>
            <person name="Tesfaye S."/>
            <person name="Thomson T."/>
            <person name="Thoulutsang Y."/>
            <person name="Thoulutsang D."/>
            <person name="Topham K."/>
            <person name="Topping I."/>
            <person name="Tsamla T."/>
            <person name="Vassiliev H."/>
            <person name="Vo A."/>
            <person name="Wangchuk T."/>
            <person name="Wangdi T."/>
            <person name="Weiand M."/>
            <person name="Wilkinson J."/>
            <person name="Wilson A."/>
            <person name="Yadav S."/>
            <person name="Young G."/>
            <person name="Yu Q."/>
            <person name="Zembek L."/>
            <person name="Zhong D."/>
            <person name="Zimmer A."/>
            <person name="Zwirko Z."/>
            <person name="Jaffe D.B."/>
            <person name="Alvarez P."/>
            <person name="Brockman W."/>
            <person name="Butler J."/>
            <person name="Chin C."/>
            <person name="Gnerre S."/>
            <person name="Grabherr M."/>
            <person name="Kleber M."/>
            <person name="Mauceli E."/>
            <person name="MacCallum I."/>
        </authorList>
    </citation>
    <scope>NUCLEOTIDE SEQUENCE [LARGE SCALE GENOMIC DNA]</scope>
    <source>
        <strain evidence="14">Tucson 14024-0371.13</strain>
    </source>
</reference>
<accession>A0A0P9AHF2</accession>
<dbReference type="PANTHER" id="PTHR23110:SF111">
    <property type="entry name" value="LONGITUDINALS LACKING PROTEIN, ISOFORMS F_I_K_T"/>
    <property type="match status" value="1"/>
</dbReference>
<dbReference type="OrthoDB" id="407106at2759"/>
<dbReference type="SUPFAM" id="SSF54695">
    <property type="entry name" value="POZ domain"/>
    <property type="match status" value="1"/>
</dbReference>
<dbReference type="GO" id="GO:0008270">
    <property type="term" value="F:zinc ion binding"/>
    <property type="evidence" value="ECO:0007669"/>
    <property type="project" value="UniProtKB-KW"/>
</dbReference>
<evidence type="ECO:0000259" key="12">
    <source>
        <dbReference type="PROSITE" id="PS50157"/>
    </source>
</evidence>
<dbReference type="SMART" id="SM00225">
    <property type="entry name" value="BTB"/>
    <property type="match status" value="1"/>
</dbReference>
<dbReference type="GO" id="GO:0035167">
    <property type="term" value="P:larval lymph gland hemopoiesis"/>
    <property type="evidence" value="ECO:0007669"/>
    <property type="project" value="UniProtKB-ARBA"/>
</dbReference>
<dbReference type="GO" id="GO:0048813">
    <property type="term" value="P:dendrite morphogenesis"/>
    <property type="evidence" value="ECO:0007669"/>
    <property type="project" value="UniProtKB-ARBA"/>
</dbReference>
<dbReference type="GO" id="GO:0045467">
    <property type="term" value="P:R7 cell development"/>
    <property type="evidence" value="ECO:0007669"/>
    <property type="project" value="UniProtKB-ARBA"/>
</dbReference>
<evidence type="ECO:0000256" key="5">
    <source>
        <dbReference type="ARBA" id="ARBA00023015"/>
    </source>
</evidence>
<dbReference type="FunFam" id="3.30.710.10:FF:000091">
    <property type="entry name" value="Lola, isoform F"/>
    <property type="match status" value="1"/>
</dbReference>
<dbReference type="Pfam" id="PF00651">
    <property type="entry name" value="BTB"/>
    <property type="match status" value="1"/>
</dbReference>
<dbReference type="GO" id="GO:0006357">
    <property type="term" value="P:regulation of transcription by RNA polymerase II"/>
    <property type="evidence" value="ECO:0007669"/>
    <property type="project" value="TreeGrafter"/>
</dbReference>
<organism evidence="13 14">
    <name type="scientific">Drosophila ananassae</name>
    <name type="common">Fruit fly</name>
    <dbReference type="NCBI Taxonomy" id="7217"/>
    <lineage>
        <taxon>Eukaryota</taxon>
        <taxon>Metazoa</taxon>
        <taxon>Ecdysozoa</taxon>
        <taxon>Arthropoda</taxon>
        <taxon>Hexapoda</taxon>
        <taxon>Insecta</taxon>
        <taxon>Pterygota</taxon>
        <taxon>Neoptera</taxon>
        <taxon>Endopterygota</taxon>
        <taxon>Diptera</taxon>
        <taxon>Brachycera</taxon>
        <taxon>Muscomorpha</taxon>
        <taxon>Ephydroidea</taxon>
        <taxon>Drosophilidae</taxon>
        <taxon>Drosophila</taxon>
        <taxon>Sophophora</taxon>
    </lineage>
</organism>
<evidence type="ECO:0000256" key="3">
    <source>
        <dbReference type="ARBA" id="ARBA00022782"/>
    </source>
</evidence>
<dbReference type="InterPro" id="IPR000210">
    <property type="entry name" value="BTB/POZ_dom"/>
</dbReference>
<evidence type="ECO:0000256" key="1">
    <source>
        <dbReference type="ARBA" id="ARBA00004123"/>
    </source>
</evidence>
<evidence type="ECO:0000313" key="14">
    <source>
        <dbReference type="Proteomes" id="UP000007801"/>
    </source>
</evidence>
<feature type="domain" description="C2H2-type" evidence="12">
    <location>
        <begin position="491"/>
        <end position="518"/>
    </location>
</feature>
<evidence type="ECO:0000256" key="4">
    <source>
        <dbReference type="ARBA" id="ARBA00022902"/>
    </source>
</evidence>
<feature type="domain" description="BTB" evidence="11">
    <location>
        <begin position="32"/>
        <end position="97"/>
    </location>
</feature>
<dbReference type="PROSITE" id="PS50097">
    <property type="entry name" value="BTB"/>
    <property type="match status" value="1"/>
</dbReference>
<protein>
    <submittedName>
        <fullName evidence="13">Uncharacterized protein, isoform M</fullName>
    </submittedName>
</protein>
<dbReference type="SMR" id="A0A0P9AHF2"/>
<proteinExistence type="predicted"/>
<dbReference type="CDD" id="cd18315">
    <property type="entry name" value="BTB_POZ_BAB-like"/>
    <property type="match status" value="1"/>
</dbReference>
<dbReference type="InterPro" id="IPR036236">
    <property type="entry name" value="Znf_C2H2_sf"/>
</dbReference>
<feature type="compositionally biased region" description="Low complexity" evidence="10">
    <location>
        <begin position="227"/>
        <end position="250"/>
    </location>
</feature>
<evidence type="ECO:0000259" key="11">
    <source>
        <dbReference type="PROSITE" id="PS50097"/>
    </source>
</evidence>
<evidence type="ECO:0000256" key="2">
    <source>
        <dbReference type="ARBA" id="ARBA00022473"/>
    </source>
</evidence>
<dbReference type="Gene3D" id="3.30.160.60">
    <property type="entry name" value="Classic Zinc Finger"/>
    <property type="match status" value="1"/>
</dbReference>
<dbReference type="EMBL" id="CH902619">
    <property type="protein sequence ID" value="KPU77250.1"/>
    <property type="molecule type" value="Genomic_DNA"/>
</dbReference>
<keyword evidence="4" id="KW-0524">Neurogenesis</keyword>
<evidence type="ECO:0000256" key="6">
    <source>
        <dbReference type="ARBA" id="ARBA00023163"/>
    </source>
</evidence>
<keyword evidence="2" id="KW-0217">Developmental protein</keyword>
<evidence type="ECO:0000256" key="10">
    <source>
        <dbReference type="SAM" id="MobiDB-lite"/>
    </source>
</evidence>
<keyword evidence="9" id="KW-0863">Zinc-finger</keyword>
<dbReference type="GO" id="GO:0008406">
    <property type="term" value="P:gonad development"/>
    <property type="evidence" value="ECO:0007669"/>
    <property type="project" value="UniProtKB-ARBA"/>
</dbReference>
<dbReference type="InterPro" id="IPR013087">
    <property type="entry name" value="Znf_C2H2_type"/>
</dbReference>
<evidence type="ECO:0000256" key="7">
    <source>
        <dbReference type="ARBA" id="ARBA00023242"/>
    </source>
</evidence>
<name>A0A0P9AHF2_DROAN</name>
<feature type="region of interest" description="Disordered" evidence="10">
    <location>
        <begin position="523"/>
        <end position="554"/>
    </location>
</feature>
<gene>
    <name evidence="13" type="primary">Dana\GF11096</name>
    <name evidence="13" type="synonym">dana_GLEANR_11168</name>
    <name evidence="13" type="ORF">GF11096</name>
</gene>
<dbReference type="PROSITE" id="PS50157">
    <property type="entry name" value="ZINC_FINGER_C2H2_2"/>
    <property type="match status" value="1"/>
</dbReference>
<dbReference type="SMART" id="SM00355">
    <property type="entry name" value="ZnF_C2H2"/>
    <property type="match status" value="1"/>
</dbReference>
<feature type="compositionally biased region" description="Polar residues" evidence="10">
    <location>
        <begin position="294"/>
        <end position="303"/>
    </location>
</feature>